<gene>
    <name evidence="1" type="ORF">NDU88_002995</name>
</gene>
<name>A0AAV7RG58_PLEWA</name>
<accession>A0AAV7RG58</accession>
<reference evidence="1" key="1">
    <citation type="journal article" date="2022" name="bioRxiv">
        <title>Sequencing and chromosome-scale assembly of the giantPleurodeles waltlgenome.</title>
        <authorList>
            <person name="Brown T."/>
            <person name="Elewa A."/>
            <person name="Iarovenko S."/>
            <person name="Subramanian E."/>
            <person name="Araus A.J."/>
            <person name="Petzold A."/>
            <person name="Susuki M."/>
            <person name="Suzuki K.-i.T."/>
            <person name="Hayashi T."/>
            <person name="Toyoda A."/>
            <person name="Oliveira C."/>
            <person name="Osipova E."/>
            <person name="Leigh N.D."/>
            <person name="Simon A."/>
            <person name="Yun M.H."/>
        </authorList>
    </citation>
    <scope>NUCLEOTIDE SEQUENCE</scope>
    <source>
        <strain evidence="1">20211129_DDA</strain>
        <tissue evidence="1">Liver</tissue>
    </source>
</reference>
<dbReference type="Proteomes" id="UP001066276">
    <property type="component" value="Chromosome 5"/>
</dbReference>
<evidence type="ECO:0000313" key="2">
    <source>
        <dbReference type="Proteomes" id="UP001066276"/>
    </source>
</evidence>
<protein>
    <submittedName>
        <fullName evidence="1">Uncharacterized protein</fullName>
    </submittedName>
</protein>
<organism evidence="1 2">
    <name type="scientific">Pleurodeles waltl</name>
    <name type="common">Iberian ribbed newt</name>
    <dbReference type="NCBI Taxonomy" id="8319"/>
    <lineage>
        <taxon>Eukaryota</taxon>
        <taxon>Metazoa</taxon>
        <taxon>Chordata</taxon>
        <taxon>Craniata</taxon>
        <taxon>Vertebrata</taxon>
        <taxon>Euteleostomi</taxon>
        <taxon>Amphibia</taxon>
        <taxon>Batrachia</taxon>
        <taxon>Caudata</taxon>
        <taxon>Salamandroidea</taxon>
        <taxon>Salamandridae</taxon>
        <taxon>Pleurodelinae</taxon>
        <taxon>Pleurodeles</taxon>
    </lineage>
</organism>
<dbReference type="EMBL" id="JANPWB010000009">
    <property type="protein sequence ID" value="KAJ1150199.1"/>
    <property type="molecule type" value="Genomic_DNA"/>
</dbReference>
<proteinExistence type="predicted"/>
<evidence type="ECO:0000313" key="1">
    <source>
        <dbReference type="EMBL" id="KAJ1150199.1"/>
    </source>
</evidence>
<dbReference type="AlphaFoldDB" id="A0AAV7RG58"/>
<keyword evidence="2" id="KW-1185">Reference proteome</keyword>
<comment type="caution">
    <text evidence="1">The sequence shown here is derived from an EMBL/GenBank/DDBJ whole genome shotgun (WGS) entry which is preliminary data.</text>
</comment>
<sequence>MLAVTVHTNTLLPEAIYLSYKLPSAHGPHVFSFLIDALLTYELFRMTFPSVLDARLLVIGAVQQRPGEAEVEEATVLAGRPGAHHLCSGCPKEAGILGQPWQIAVPRGAEPDRPSGDLQHERGRAVMVVTQPG</sequence>